<dbReference type="EMBL" id="JAVRQU010000009">
    <property type="protein sequence ID" value="KAK5698776.1"/>
    <property type="molecule type" value="Genomic_DNA"/>
</dbReference>
<reference evidence="1" key="1">
    <citation type="submission" date="2023-08" db="EMBL/GenBank/DDBJ databases">
        <title>Black Yeasts Isolated from many extreme environments.</title>
        <authorList>
            <person name="Coleine C."/>
            <person name="Stajich J.E."/>
            <person name="Selbmann L."/>
        </authorList>
    </citation>
    <scope>NUCLEOTIDE SEQUENCE</scope>
    <source>
        <strain evidence="1">CCFEE 5810</strain>
    </source>
</reference>
<evidence type="ECO:0000313" key="1">
    <source>
        <dbReference type="EMBL" id="KAK5698776.1"/>
    </source>
</evidence>
<dbReference type="Proteomes" id="UP001310594">
    <property type="component" value="Unassembled WGS sequence"/>
</dbReference>
<dbReference type="AlphaFoldDB" id="A0AAN7VRV5"/>
<proteinExistence type="predicted"/>
<gene>
    <name evidence="1" type="ORF">LTR97_006424</name>
</gene>
<evidence type="ECO:0000313" key="2">
    <source>
        <dbReference type="Proteomes" id="UP001310594"/>
    </source>
</evidence>
<protein>
    <submittedName>
        <fullName evidence="1">Uncharacterized protein</fullName>
    </submittedName>
</protein>
<comment type="caution">
    <text evidence="1">The sequence shown here is derived from an EMBL/GenBank/DDBJ whole genome shotgun (WGS) entry which is preliminary data.</text>
</comment>
<name>A0AAN7VRV5_9PEZI</name>
<organism evidence="1 2">
    <name type="scientific">Elasticomyces elasticus</name>
    <dbReference type="NCBI Taxonomy" id="574655"/>
    <lineage>
        <taxon>Eukaryota</taxon>
        <taxon>Fungi</taxon>
        <taxon>Dikarya</taxon>
        <taxon>Ascomycota</taxon>
        <taxon>Pezizomycotina</taxon>
        <taxon>Dothideomycetes</taxon>
        <taxon>Dothideomycetidae</taxon>
        <taxon>Mycosphaerellales</taxon>
        <taxon>Teratosphaeriaceae</taxon>
        <taxon>Elasticomyces</taxon>
    </lineage>
</organism>
<sequence>MSDKGEHTNASESPVPDPTRIIRLTHVNTVSLPMPGESGYNETLYILLCFSNAVKGYAGLKWRPARHYLDAVSCALRQTPEEFDTIKGASKESYEALVSSLRSLKFPEKEVNIALWSYSHAKQGLALMYAAEPAKLQWAMAALDEFASLARNTA</sequence>
<accession>A0AAN7VRV5</accession>